<dbReference type="OrthoDB" id="401278at2"/>
<dbReference type="InterPro" id="IPR018478">
    <property type="entry name" value="Sporu_reg_WhiA_N_dom"/>
</dbReference>
<dbReference type="SUPFAM" id="SSF55608">
    <property type="entry name" value="Homing endonucleases"/>
    <property type="match status" value="1"/>
</dbReference>
<feature type="domain" description="DOD-type homing endonuclease" evidence="5">
    <location>
        <begin position="133"/>
        <end position="177"/>
    </location>
</feature>
<dbReference type="InterPro" id="IPR023054">
    <property type="entry name" value="Sporulation_regulator_WhiA_C"/>
</dbReference>
<gene>
    <name evidence="4" type="primary">whiA</name>
    <name evidence="6" type="ORF">EDD71_101158</name>
</gene>
<dbReference type="PANTHER" id="PTHR37307">
    <property type="entry name" value="CELL DIVISION PROTEIN WHIA-RELATED"/>
    <property type="match status" value="1"/>
</dbReference>
<dbReference type="RefSeq" id="WP_133626847.1">
    <property type="nucleotide sequence ID" value="NZ_SOAZ01000001.1"/>
</dbReference>
<dbReference type="Pfam" id="PF02650">
    <property type="entry name" value="HTH_WhiA"/>
    <property type="match status" value="1"/>
</dbReference>
<dbReference type="Proteomes" id="UP000295325">
    <property type="component" value="Unassembled WGS sequence"/>
</dbReference>
<dbReference type="GO" id="GO:0003677">
    <property type="term" value="F:DNA binding"/>
    <property type="evidence" value="ECO:0007669"/>
    <property type="project" value="UniProtKB-UniRule"/>
</dbReference>
<evidence type="ECO:0000256" key="1">
    <source>
        <dbReference type="ARBA" id="ARBA00022618"/>
    </source>
</evidence>
<dbReference type="InterPro" id="IPR027434">
    <property type="entry name" value="Homing_endonucl"/>
</dbReference>
<evidence type="ECO:0000256" key="2">
    <source>
        <dbReference type="ARBA" id="ARBA00023125"/>
    </source>
</evidence>
<evidence type="ECO:0000313" key="6">
    <source>
        <dbReference type="EMBL" id="TDT63731.1"/>
    </source>
</evidence>
<sequence length="315" mass="35376">MSFSSITKNELCRLVDEKRCCQIAELAGILRMSGTIHINGKQSLGLRITTENPAIARRVFSLLKNLFEVHADILVKKNNSLKKNNVYLIVVNSDMGAKEILLKTGILKSQDHGNISFTNKIGSEIIKRGCCKKAFLRGTFLGGGSISNPEKTYHMEFVANTPEFAEDLMKLINSYGLTSKVIQRKNSYVVYLKEGEQIVDLLNIIGAHSALLNFENVRVYKEVRNNVNRLVNCETANLNKTVDAAVRQIDSIKFIQEKVGLRKLPPGLREVAEIRLNYPDISLKEIGEMLNPPIGKSGVNHRLRKIEKIAEELRD</sequence>
<organism evidence="6 7">
    <name type="scientific">Fonticella tunisiensis</name>
    <dbReference type="NCBI Taxonomy" id="1096341"/>
    <lineage>
        <taxon>Bacteria</taxon>
        <taxon>Bacillati</taxon>
        <taxon>Bacillota</taxon>
        <taxon>Clostridia</taxon>
        <taxon>Eubacteriales</taxon>
        <taxon>Clostridiaceae</taxon>
        <taxon>Fonticella</taxon>
    </lineage>
</organism>
<dbReference type="GO" id="GO:0051301">
    <property type="term" value="P:cell division"/>
    <property type="evidence" value="ECO:0007669"/>
    <property type="project" value="UniProtKB-UniRule"/>
</dbReference>
<evidence type="ECO:0000256" key="4">
    <source>
        <dbReference type="HAMAP-Rule" id="MF_01420"/>
    </source>
</evidence>
<comment type="function">
    <text evidence="4">Involved in cell division and chromosome segregation.</text>
</comment>
<dbReference type="InterPro" id="IPR004042">
    <property type="entry name" value="Intein_endonuc_central"/>
</dbReference>
<reference evidence="6 7" key="1">
    <citation type="submission" date="2019-03" db="EMBL/GenBank/DDBJ databases">
        <title>Genomic Encyclopedia of Type Strains, Phase IV (KMG-IV): sequencing the most valuable type-strain genomes for metagenomic binning, comparative biology and taxonomic classification.</title>
        <authorList>
            <person name="Goeker M."/>
        </authorList>
    </citation>
    <scope>NUCLEOTIDE SEQUENCE [LARGE SCALE GENOMIC DNA]</scope>
    <source>
        <strain evidence="6 7">DSM 24455</strain>
    </source>
</reference>
<evidence type="ECO:0000313" key="7">
    <source>
        <dbReference type="Proteomes" id="UP000295325"/>
    </source>
</evidence>
<comment type="caution">
    <text evidence="6">The sequence shown here is derived from an EMBL/GenBank/DDBJ whole genome shotgun (WGS) entry which is preliminary data.</text>
</comment>
<evidence type="ECO:0000259" key="5">
    <source>
        <dbReference type="PROSITE" id="PS50819"/>
    </source>
</evidence>
<keyword evidence="1 4" id="KW-0132">Cell division</keyword>
<keyword evidence="3 4" id="KW-0131">Cell cycle</keyword>
<keyword evidence="7" id="KW-1185">Reference proteome</keyword>
<evidence type="ECO:0000256" key="3">
    <source>
        <dbReference type="ARBA" id="ARBA00023306"/>
    </source>
</evidence>
<protein>
    <recommendedName>
        <fullName evidence="4">Probable cell division protein WhiA</fullName>
    </recommendedName>
</protein>
<dbReference type="InterPro" id="IPR003802">
    <property type="entry name" value="Sporulation_regulator_WhiA"/>
</dbReference>
<dbReference type="Pfam" id="PF14527">
    <property type="entry name" value="LAGLIDADG_WhiA"/>
    <property type="match status" value="1"/>
</dbReference>
<proteinExistence type="inferred from homology"/>
<dbReference type="AlphaFoldDB" id="A0A4R7KW03"/>
<dbReference type="Gene3D" id="3.10.28.10">
    <property type="entry name" value="Homing endonucleases"/>
    <property type="match status" value="1"/>
</dbReference>
<name>A0A4R7KW03_9CLOT</name>
<dbReference type="HAMAP" id="MF_01420">
    <property type="entry name" value="HTH_type_WhiA"/>
    <property type="match status" value="1"/>
</dbReference>
<dbReference type="GO" id="GO:0043937">
    <property type="term" value="P:regulation of sporulation"/>
    <property type="evidence" value="ECO:0007669"/>
    <property type="project" value="InterPro"/>
</dbReference>
<dbReference type="GO" id="GO:0004519">
    <property type="term" value="F:endonuclease activity"/>
    <property type="evidence" value="ECO:0007669"/>
    <property type="project" value="InterPro"/>
</dbReference>
<dbReference type="PANTHER" id="PTHR37307:SF1">
    <property type="entry name" value="CELL DIVISION PROTEIN WHIA-RELATED"/>
    <property type="match status" value="1"/>
</dbReference>
<dbReference type="Pfam" id="PF10298">
    <property type="entry name" value="WhiA_N"/>
    <property type="match status" value="1"/>
</dbReference>
<dbReference type="PROSITE" id="PS50819">
    <property type="entry name" value="INTEIN_ENDONUCLEASE"/>
    <property type="match status" value="1"/>
</dbReference>
<comment type="similarity">
    <text evidence="4">Belongs to the WhiA family.</text>
</comment>
<dbReference type="NCBIfam" id="TIGR00647">
    <property type="entry name" value="DNA_bind_WhiA"/>
    <property type="match status" value="1"/>
</dbReference>
<keyword evidence="2 4" id="KW-0238">DNA-binding</keyword>
<dbReference type="InterPro" id="IPR039518">
    <property type="entry name" value="WhiA_LAGLIDADG_dom"/>
</dbReference>
<dbReference type="EMBL" id="SOAZ01000001">
    <property type="protein sequence ID" value="TDT63731.1"/>
    <property type="molecule type" value="Genomic_DNA"/>
</dbReference>
<accession>A0A4R7KW03</accession>